<evidence type="ECO:0000259" key="7">
    <source>
        <dbReference type="PROSITE" id="PS51387"/>
    </source>
</evidence>
<dbReference type="InterPro" id="IPR036318">
    <property type="entry name" value="FAD-bd_PCMH-like_sf"/>
</dbReference>
<dbReference type="SUPFAM" id="SSF56176">
    <property type="entry name" value="FAD-binding/transporter-associated domain-like"/>
    <property type="match status" value="1"/>
</dbReference>
<dbReference type="Proteomes" id="UP000239649">
    <property type="component" value="Unassembled WGS sequence"/>
</dbReference>
<name>A0A2P6V431_9CHLO</name>
<dbReference type="GO" id="GO:0016491">
    <property type="term" value="F:oxidoreductase activity"/>
    <property type="evidence" value="ECO:0007669"/>
    <property type="project" value="UniProtKB-KW"/>
</dbReference>
<dbReference type="PANTHER" id="PTHR42973">
    <property type="entry name" value="BINDING OXIDOREDUCTASE, PUTATIVE (AFU_ORTHOLOGUE AFUA_1G17690)-RELATED"/>
    <property type="match status" value="1"/>
</dbReference>
<keyword evidence="6" id="KW-0732">Signal</keyword>
<keyword evidence="9" id="KW-1185">Reference proteome</keyword>
<dbReference type="OrthoDB" id="525608at2759"/>
<comment type="similarity">
    <text evidence="2">Belongs to the oxygen-dependent FAD-linked oxidoreductase family.</text>
</comment>
<dbReference type="GO" id="GO:0071949">
    <property type="term" value="F:FAD binding"/>
    <property type="evidence" value="ECO:0007669"/>
    <property type="project" value="InterPro"/>
</dbReference>
<dbReference type="InterPro" id="IPR006094">
    <property type="entry name" value="Oxid_FAD_bind_N"/>
</dbReference>
<evidence type="ECO:0000256" key="1">
    <source>
        <dbReference type="ARBA" id="ARBA00001974"/>
    </source>
</evidence>
<evidence type="ECO:0000256" key="5">
    <source>
        <dbReference type="ARBA" id="ARBA00023002"/>
    </source>
</evidence>
<reference evidence="8 9" key="1">
    <citation type="journal article" date="2018" name="Plant J.">
        <title>Genome sequences of Chlorella sorokiniana UTEX 1602 and Micractinium conductrix SAG 241.80: implications to maltose excretion by a green alga.</title>
        <authorList>
            <person name="Arriola M.B."/>
            <person name="Velmurugan N."/>
            <person name="Zhang Y."/>
            <person name="Plunkett M.H."/>
            <person name="Hondzo H."/>
            <person name="Barney B.M."/>
        </authorList>
    </citation>
    <scope>NUCLEOTIDE SEQUENCE [LARGE SCALE GENOMIC DNA]</scope>
    <source>
        <strain evidence="8 9">SAG 241.80</strain>
    </source>
</reference>
<dbReference type="Gene3D" id="3.40.462.20">
    <property type="match status" value="1"/>
</dbReference>
<feature type="domain" description="FAD-binding PCMH-type" evidence="7">
    <location>
        <begin position="75"/>
        <end position="249"/>
    </location>
</feature>
<dbReference type="Gene3D" id="3.30.465.10">
    <property type="match status" value="1"/>
</dbReference>
<evidence type="ECO:0000256" key="3">
    <source>
        <dbReference type="ARBA" id="ARBA00022630"/>
    </source>
</evidence>
<keyword evidence="3" id="KW-0285">Flavoprotein</keyword>
<dbReference type="Pfam" id="PF08031">
    <property type="entry name" value="BBE"/>
    <property type="match status" value="1"/>
</dbReference>
<dbReference type="EMBL" id="LHPF02000032">
    <property type="protein sequence ID" value="PSC68846.1"/>
    <property type="molecule type" value="Genomic_DNA"/>
</dbReference>
<dbReference type="InterPro" id="IPR012951">
    <property type="entry name" value="BBE"/>
</dbReference>
<organism evidence="8 9">
    <name type="scientific">Micractinium conductrix</name>
    <dbReference type="NCBI Taxonomy" id="554055"/>
    <lineage>
        <taxon>Eukaryota</taxon>
        <taxon>Viridiplantae</taxon>
        <taxon>Chlorophyta</taxon>
        <taxon>core chlorophytes</taxon>
        <taxon>Trebouxiophyceae</taxon>
        <taxon>Chlorellales</taxon>
        <taxon>Chlorellaceae</taxon>
        <taxon>Chlorella clade</taxon>
        <taxon>Micractinium</taxon>
    </lineage>
</organism>
<evidence type="ECO:0000256" key="2">
    <source>
        <dbReference type="ARBA" id="ARBA00005466"/>
    </source>
</evidence>
<comment type="cofactor">
    <cofactor evidence="1">
        <name>FAD</name>
        <dbReference type="ChEBI" id="CHEBI:57692"/>
    </cofactor>
</comment>
<comment type="caution">
    <text evidence="8">The sequence shown here is derived from an EMBL/GenBank/DDBJ whole genome shotgun (WGS) entry which is preliminary data.</text>
</comment>
<evidence type="ECO:0000313" key="9">
    <source>
        <dbReference type="Proteomes" id="UP000239649"/>
    </source>
</evidence>
<dbReference type="InterPro" id="IPR016166">
    <property type="entry name" value="FAD-bd_PCMH"/>
</dbReference>
<dbReference type="AlphaFoldDB" id="A0A2P6V431"/>
<accession>A0A2P6V431</accession>
<proteinExistence type="inferred from homology"/>
<evidence type="ECO:0000313" key="8">
    <source>
        <dbReference type="EMBL" id="PSC68846.1"/>
    </source>
</evidence>
<evidence type="ECO:0000256" key="6">
    <source>
        <dbReference type="SAM" id="SignalP"/>
    </source>
</evidence>
<sequence length="599" mass="60881">MQRAVAALAALLLLAAGAAAAPAAPADACGVDCSSTFVPALFGACLLGVNANATVLPSIDVAAWDQARRTFNYRTLRSPAAIFYAQSTEEVAAVVKCAHDWGVAVSPAAGRQGFQGLSVPDGALVVDVTALTNTSLSQDGNTFTVGAGNSNVMTVSALHATNTTGAAVPTGVCSFVGTAGFVLGGGFGLLGRYAGLACDSLVGLEMVLANGTVVKANKTHHSDLLWASCGGGGGTLGIATSFDFNVTRLPNDGRLTYLSIGYAGGVPSTVASFKTFQDALPALDRRFGFTYDISLGARLGLTGLFLGEPAEALQLLRAAGLLERLDSEPVATPDTSDVATNVSAGFLLKGFPSFYEMAAEQSVPFWTPPSITPWGPFSNYTPSAANVAWTKKVMAGEPRVVGGPLYNVWHYSQSRLSAALPDAGIQALAQPRAGRRVGDPAADATAFPHRDKLFVLDAVVAVPSETADAAASSFETVSTLAEPANVVNSFLSTIKPHLGASEAAYANYQPNALANFEAAFWGGNAARLAAIKAAYDTLGTFNKPYTVSGAAAPAAAALAPDAPAPAPVPPPTGAATPGARAGTLVATAVAASVLALLLF</sequence>
<dbReference type="Pfam" id="PF01565">
    <property type="entry name" value="FAD_binding_4"/>
    <property type="match status" value="1"/>
</dbReference>
<evidence type="ECO:0000256" key="4">
    <source>
        <dbReference type="ARBA" id="ARBA00022827"/>
    </source>
</evidence>
<dbReference type="InterPro" id="IPR050416">
    <property type="entry name" value="FAD-linked_Oxidoreductase"/>
</dbReference>
<dbReference type="STRING" id="554055.A0A2P6V431"/>
<gene>
    <name evidence="8" type="ORF">C2E20_7580</name>
</gene>
<protein>
    <submittedName>
        <fullName evidence="8">FAD-linked oxidase</fullName>
    </submittedName>
</protein>
<dbReference type="InterPro" id="IPR016169">
    <property type="entry name" value="FAD-bd_PCMH_sub2"/>
</dbReference>
<dbReference type="PROSITE" id="PS51387">
    <property type="entry name" value="FAD_PCMH"/>
    <property type="match status" value="1"/>
</dbReference>
<keyword evidence="5" id="KW-0560">Oxidoreductase</keyword>
<feature type="chain" id="PRO_5015187734" evidence="6">
    <location>
        <begin position="21"/>
        <end position="599"/>
    </location>
</feature>
<feature type="signal peptide" evidence="6">
    <location>
        <begin position="1"/>
        <end position="20"/>
    </location>
</feature>
<dbReference type="PANTHER" id="PTHR42973:SF39">
    <property type="entry name" value="FAD-BINDING PCMH-TYPE DOMAIN-CONTAINING PROTEIN"/>
    <property type="match status" value="1"/>
</dbReference>
<keyword evidence="4" id="KW-0274">FAD</keyword>